<proteinExistence type="predicted"/>
<keyword evidence="2" id="KW-1185">Reference proteome</keyword>
<evidence type="ECO:0000313" key="1">
    <source>
        <dbReference type="EMBL" id="GMN47084.1"/>
    </source>
</evidence>
<dbReference type="Proteomes" id="UP001187192">
    <property type="component" value="Unassembled WGS sequence"/>
</dbReference>
<comment type="caution">
    <text evidence="1">The sequence shown here is derived from an EMBL/GenBank/DDBJ whole genome shotgun (WGS) entry which is preliminary data.</text>
</comment>
<protein>
    <submittedName>
        <fullName evidence="1">Uncharacterized protein</fullName>
    </submittedName>
</protein>
<organism evidence="1 2">
    <name type="scientific">Ficus carica</name>
    <name type="common">Common fig</name>
    <dbReference type="NCBI Taxonomy" id="3494"/>
    <lineage>
        <taxon>Eukaryota</taxon>
        <taxon>Viridiplantae</taxon>
        <taxon>Streptophyta</taxon>
        <taxon>Embryophyta</taxon>
        <taxon>Tracheophyta</taxon>
        <taxon>Spermatophyta</taxon>
        <taxon>Magnoliopsida</taxon>
        <taxon>eudicotyledons</taxon>
        <taxon>Gunneridae</taxon>
        <taxon>Pentapetalae</taxon>
        <taxon>rosids</taxon>
        <taxon>fabids</taxon>
        <taxon>Rosales</taxon>
        <taxon>Moraceae</taxon>
        <taxon>Ficeae</taxon>
        <taxon>Ficus</taxon>
    </lineage>
</organism>
<sequence length="96" mass="11070">MVEDEFGGRSYGDDDNEDGEPRLVHDFFLHDFVVSKFAIYSPATTPELLLAMDCYNTRGRVGRTINQVWFTMQRSNYGLGLNFCAKRFEFSLNSKN</sequence>
<gene>
    <name evidence="1" type="ORF">TIFTF001_016273</name>
</gene>
<accession>A0AA88A021</accession>
<evidence type="ECO:0000313" key="2">
    <source>
        <dbReference type="Proteomes" id="UP001187192"/>
    </source>
</evidence>
<dbReference type="EMBL" id="BTGU01000024">
    <property type="protein sequence ID" value="GMN47084.1"/>
    <property type="molecule type" value="Genomic_DNA"/>
</dbReference>
<dbReference type="AlphaFoldDB" id="A0AA88A021"/>
<name>A0AA88A021_FICCA</name>
<reference evidence="1" key="1">
    <citation type="submission" date="2023-07" db="EMBL/GenBank/DDBJ databases">
        <title>draft genome sequence of fig (Ficus carica).</title>
        <authorList>
            <person name="Takahashi T."/>
            <person name="Nishimura K."/>
        </authorList>
    </citation>
    <scope>NUCLEOTIDE SEQUENCE</scope>
</reference>